<name>A0A844HY76_9RHOB</name>
<evidence type="ECO:0000313" key="2">
    <source>
        <dbReference type="Proteomes" id="UP000449846"/>
    </source>
</evidence>
<protein>
    <recommendedName>
        <fullName evidence="3">Thermostable hemolysin</fullName>
    </recommendedName>
</protein>
<dbReference type="Proteomes" id="UP000449846">
    <property type="component" value="Unassembled WGS sequence"/>
</dbReference>
<dbReference type="InterPro" id="IPR022050">
    <property type="entry name" value="T_hemolysin"/>
</dbReference>
<evidence type="ECO:0008006" key="3">
    <source>
        <dbReference type="Google" id="ProtNLM"/>
    </source>
</evidence>
<proteinExistence type="predicted"/>
<gene>
    <name evidence="1" type="ORF">GL300_24780</name>
</gene>
<dbReference type="Pfam" id="PF12261">
    <property type="entry name" value="T_hemolysin"/>
    <property type="match status" value="1"/>
</dbReference>
<dbReference type="OrthoDB" id="7432757at2"/>
<sequence>MSNGQCDGAPPVLGMGGMRIDFLNWRDPAWQDAAALIESHFKAIYAARLSLAGIELVAARSGLGGLAGAAGIRDAGQGFFSQAYLDRPVEDLLSQTSGQRIFDREIIEVVSLACPQPRATLPLIDAITEEGRRRGKSWGIFTATTPLRRLLERVGVPLIALAPARPERLTGAANWGSYYDSTPWVCALSDEHALRFVPQRAAMTTRMHLK</sequence>
<reference evidence="1 2" key="1">
    <citation type="submission" date="2019-11" db="EMBL/GenBank/DDBJ databases">
        <authorList>
            <person name="Dong K."/>
        </authorList>
    </citation>
    <scope>NUCLEOTIDE SEQUENCE [LARGE SCALE GENOMIC DNA]</scope>
    <source>
        <strain evidence="1 2">NBRC 112902</strain>
    </source>
</reference>
<comment type="caution">
    <text evidence="1">The sequence shown here is derived from an EMBL/GenBank/DDBJ whole genome shotgun (WGS) entry which is preliminary data.</text>
</comment>
<organism evidence="1 2">
    <name type="scientific">Paracoccus litorisediminis</name>
    <dbReference type="NCBI Taxonomy" id="2006130"/>
    <lineage>
        <taxon>Bacteria</taxon>
        <taxon>Pseudomonadati</taxon>
        <taxon>Pseudomonadota</taxon>
        <taxon>Alphaproteobacteria</taxon>
        <taxon>Rhodobacterales</taxon>
        <taxon>Paracoccaceae</taxon>
        <taxon>Paracoccus</taxon>
    </lineage>
</organism>
<accession>A0A844HY76</accession>
<dbReference type="AlphaFoldDB" id="A0A844HY76"/>
<keyword evidence="2" id="KW-1185">Reference proteome</keyword>
<dbReference type="EMBL" id="WMIG01000034">
    <property type="protein sequence ID" value="MTH62402.1"/>
    <property type="molecule type" value="Genomic_DNA"/>
</dbReference>
<evidence type="ECO:0000313" key="1">
    <source>
        <dbReference type="EMBL" id="MTH62402.1"/>
    </source>
</evidence>